<gene>
    <name evidence="1" type="ORF">LOK49_LG15G02143</name>
</gene>
<sequence>MPSLSVSRSGSNLKRLGFSSDPIPCKTLGIIGMAFCLFAVFLFSHPGCQSELISSHFQHLWVSPPQPNITTVSPSSPTTINHIVFGLVGSVGGWRDRKNYIESWWKPNITRGYLYLDVPPPADLLPWPSSSPPYRISEDNTKILEITKHDATMVRIARGILETFREGDKGVRWYMMGDDDSIFFIDNIVEVLGKYDHTKYVYIGGHSESALPNFIHSYEMGFGGAGVVFSYPLVAALVPKLDDCIKRYPFIFAADQMWQSCLADLGVYLNAQKGIHQIDLVGDLSGLLSSHPEAPLLSLHHPEKVDPYFPSMDRHQSVNHLMKAAKVDQSRLLQQTICYHRESNWSLSVSWGYSVHIYENIFPKSILQKPLETFQPWVRDVMPPFFIFNTRLPIREPCEAPHIFLFKSIKNASANRILTNFARVAPRGLPPCPITGNHSADHIFKIQVISFATKLNEENRRECCDLTRFDTKKTIKVKYRACEKDEVIG</sequence>
<dbReference type="Proteomes" id="UP001060215">
    <property type="component" value="Chromosome 11"/>
</dbReference>
<accession>A0ACC0F2D5</accession>
<proteinExistence type="predicted"/>
<comment type="caution">
    <text evidence="1">The sequence shown here is derived from an EMBL/GenBank/DDBJ whole genome shotgun (WGS) entry which is preliminary data.</text>
</comment>
<reference evidence="1 2" key="1">
    <citation type="journal article" date="2022" name="Plant J.">
        <title>Chromosome-level genome of Camellia lanceoleosa provides a valuable resource for understanding genome evolution and self-incompatibility.</title>
        <authorList>
            <person name="Gong W."/>
            <person name="Xiao S."/>
            <person name="Wang L."/>
            <person name="Liao Z."/>
            <person name="Chang Y."/>
            <person name="Mo W."/>
            <person name="Hu G."/>
            <person name="Li W."/>
            <person name="Zhao G."/>
            <person name="Zhu H."/>
            <person name="Hu X."/>
            <person name="Ji K."/>
            <person name="Xiang X."/>
            <person name="Song Q."/>
            <person name="Yuan D."/>
            <person name="Jin S."/>
            <person name="Zhang L."/>
        </authorList>
    </citation>
    <scope>NUCLEOTIDE SEQUENCE [LARGE SCALE GENOMIC DNA]</scope>
    <source>
        <strain evidence="1">SQ_2022a</strain>
    </source>
</reference>
<keyword evidence="2" id="KW-1185">Reference proteome</keyword>
<evidence type="ECO:0000313" key="1">
    <source>
        <dbReference type="EMBL" id="KAI7982871.1"/>
    </source>
</evidence>
<name>A0ACC0F2D5_9ERIC</name>
<evidence type="ECO:0000313" key="2">
    <source>
        <dbReference type="Proteomes" id="UP001060215"/>
    </source>
</evidence>
<dbReference type="EMBL" id="CM045768">
    <property type="protein sequence ID" value="KAI7982871.1"/>
    <property type="molecule type" value="Genomic_DNA"/>
</dbReference>
<organism evidence="1 2">
    <name type="scientific">Camellia lanceoleosa</name>
    <dbReference type="NCBI Taxonomy" id="1840588"/>
    <lineage>
        <taxon>Eukaryota</taxon>
        <taxon>Viridiplantae</taxon>
        <taxon>Streptophyta</taxon>
        <taxon>Embryophyta</taxon>
        <taxon>Tracheophyta</taxon>
        <taxon>Spermatophyta</taxon>
        <taxon>Magnoliopsida</taxon>
        <taxon>eudicotyledons</taxon>
        <taxon>Gunneridae</taxon>
        <taxon>Pentapetalae</taxon>
        <taxon>asterids</taxon>
        <taxon>Ericales</taxon>
        <taxon>Theaceae</taxon>
        <taxon>Camellia</taxon>
    </lineage>
</organism>
<protein>
    <submittedName>
        <fullName evidence="1">Uncharacterized protein</fullName>
    </submittedName>
</protein>